<sequence>MELVIDSNIVISALIRDSLTRKIILDSNHRFYAPEFLRTEVEKYEELITEKSGLKESEVETLLNLVLGEVEVLPIESYEHKLEKAENLIGEEDIKDVPFLAVALHKECKIWSDDKDLQQQEKVEVKNTEEIIELHGES</sequence>
<dbReference type="InterPro" id="IPR002716">
    <property type="entry name" value="PIN_dom"/>
</dbReference>
<dbReference type="Gene3D" id="3.40.50.1010">
    <property type="entry name" value="5'-nuclease"/>
    <property type="match status" value="1"/>
</dbReference>
<dbReference type="Proteomes" id="UP000377803">
    <property type="component" value="Chromosome"/>
</dbReference>
<evidence type="ECO:0000313" key="2">
    <source>
        <dbReference type="EMBL" id="QGA80193.1"/>
    </source>
</evidence>
<dbReference type="OrthoDB" id="97388at2157"/>
<proteinExistence type="predicted"/>
<dbReference type="GO" id="GO:0003677">
    <property type="term" value="F:DNA binding"/>
    <property type="evidence" value="ECO:0007669"/>
    <property type="project" value="UniProtKB-KW"/>
</dbReference>
<dbReference type="Pfam" id="PF10130">
    <property type="entry name" value="PIN_2"/>
    <property type="match status" value="1"/>
</dbReference>
<dbReference type="AlphaFoldDB" id="A0A5Q0UF17"/>
<evidence type="ECO:0000313" key="3">
    <source>
        <dbReference type="Proteomes" id="UP000377803"/>
    </source>
</evidence>
<dbReference type="InterPro" id="IPR029060">
    <property type="entry name" value="PIN-like_dom_sf"/>
</dbReference>
<accession>A0A5Q0UF17</accession>
<dbReference type="GeneID" id="42364673"/>
<keyword evidence="2" id="KW-0238">DNA-binding</keyword>
<organism evidence="2 3">
    <name type="scientific">Candidatus Nanohalobium constans</name>
    <dbReference type="NCBI Taxonomy" id="2565781"/>
    <lineage>
        <taxon>Archaea</taxon>
        <taxon>Candidatus Nanohalarchaeota</taxon>
        <taxon>Candidatus Nanohalobia</taxon>
        <taxon>Candidatus Nanohalobiales</taxon>
        <taxon>Candidatus Nanohalobiaceae</taxon>
        <taxon>Candidatus Nanohalobium</taxon>
    </lineage>
</organism>
<keyword evidence="3" id="KW-1185">Reference proteome</keyword>
<evidence type="ECO:0000259" key="1">
    <source>
        <dbReference type="Pfam" id="PF10130"/>
    </source>
</evidence>
<name>A0A5Q0UF17_9ARCH</name>
<dbReference type="KEGG" id="ncon:LC1Nh_0290"/>
<dbReference type="RefSeq" id="WP_153549932.1">
    <property type="nucleotide sequence ID" value="NZ_CP040089.1"/>
</dbReference>
<dbReference type="SUPFAM" id="SSF88723">
    <property type="entry name" value="PIN domain-like"/>
    <property type="match status" value="1"/>
</dbReference>
<dbReference type="EMBL" id="CP040089">
    <property type="protein sequence ID" value="QGA80193.1"/>
    <property type="molecule type" value="Genomic_DNA"/>
</dbReference>
<feature type="domain" description="PIN" evidence="1">
    <location>
        <begin position="4"/>
        <end position="119"/>
    </location>
</feature>
<reference evidence="3" key="1">
    <citation type="submission" date="2019-05" db="EMBL/GenBank/DDBJ databases">
        <title>Candidatus Nanohalobium constans, a novel model system to study the DPANN nano-sized archaea: genomic and physiological characterization of a nanoarchaeon co-cultured with its chitinotrophic host.</title>
        <authorList>
            <person name="La Cono V."/>
            <person name="Arcadi E."/>
            <person name="Crisafi F."/>
            <person name="Denaro R."/>
            <person name="La Spada G."/>
            <person name="Messina E."/>
            <person name="Smedile F."/>
            <person name="Toshchakov S.V."/>
            <person name="Shevchenko M.A."/>
            <person name="Golyshin P.N."/>
            <person name="Golyshina O.V."/>
            <person name="Ferrer M."/>
            <person name="Rohde M."/>
            <person name="Mushegian A."/>
            <person name="Sorokin D.Y."/>
            <person name="Giuliano L."/>
            <person name="Yakimov M.M."/>
        </authorList>
    </citation>
    <scope>NUCLEOTIDE SEQUENCE [LARGE SCALE GENOMIC DNA]</scope>
    <source>
        <strain evidence="3">LC1Nh</strain>
    </source>
</reference>
<protein>
    <submittedName>
        <fullName evidence="2">DNA-binding protein</fullName>
    </submittedName>
</protein>
<gene>
    <name evidence="2" type="ORF">LC1Nh_0290</name>
</gene>